<dbReference type="EC" id="2.7.7.7" evidence="1"/>
<dbReference type="CDD" id="cd04485">
    <property type="entry name" value="DnaE_OBF"/>
    <property type="match status" value="1"/>
</dbReference>
<dbReference type="InterPro" id="IPR040982">
    <property type="entry name" value="DNA_pol3_finger"/>
</dbReference>
<evidence type="ECO:0000256" key="1">
    <source>
        <dbReference type="ARBA" id="ARBA00012417"/>
    </source>
</evidence>
<dbReference type="InterPro" id="IPR004805">
    <property type="entry name" value="DnaE2/DnaE/PolC"/>
</dbReference>
<dbReference type="RefSeq" id="WP_093198802.1">
    <property type="nucleotide sequence ID" value="NZ_FNGS01000002.1"/>
</dbReference>
<keyword evidence="2" id="KW-0808">Transferase</keyword>
<dbReference type="GO" id="GO:0006260">
    <property type="term" value="P:DNA replication"/>
    <property type="evidence" value="ECO:0007669"/>
    <property type="project" value="UniProtKB-KW"/>
</dbReference>
<dbReference type="STRING" id="563176.SAMN04488090_1096"/>
<dbReference type="Pfam" id="PF14579">
    <property type="entry name" value="HHH_6"/>
    <property type="match status" value="1"/>
</dbReference>
<accession>A0A1G9KPZ6</accession>
<dbReference type="Gene3D" id="3.20.20.140">
    <property type="entry name" value="Metal-dependent hydrolases"/>
    <property type="match status" value="2"/>
</dbReference>
<keyword evidence="5" id="KW-0239">DNA-directed DNA polymerase</keyword>
<sequence>MYFLNNHTEFSLLYGTLPVSALYARAEALGLDTLVVTDVNTTSAVFELVRLCEEKKRVIRPVAGVDFRNGDEFCYVCLAKTPAGFAEITRFLTEHDHAGTPFPVSAPDFSEVAVIYPMRYLDGNPVLQSHEYIGIRPSEINRFWNYRQRVSPDRLVVLQSVSFQTQDDYELHRHLRAIDKNCLLSRLPEEAQASPTDWMVPPDRLAAKYANLPGILENTIRLLAECRFDVPLRTVRNKQVFGASAADDEARLAALAWEGFMRRYDAADEEARSRVRKELTVISEMGFCSYFLITEDIIRFAKSKGYFHIGRGSGANSVVAYCIGITDVDPIALDLYFERFINPERTSPPDFDIDFSWDDRDEIIEYIFHRHGPEHVCLLATYVTFQNRSQYRELGKVYGLPRSEIDALVDLVRKRSYGWDVPPPSDSYTATILRIGQRMDGKPRQLSIHAGGILISDQPLFACTGLKTMPKGFPICHFDMYTAEDMGFAKFDILSQRGLGHIKDTVEIVRENRQIEIDIHRVKDFLVDEKVRDQLRSHETMGCFYVESPAMRQLIWKLNCDNYPTLVAASSIIRPGVASSGMMREYILRHHRPGSYTYAHPVMEQLMAETYGIMVYQEDVIKVAHYFAGLTLAEADILRRGMSGKYRSRKEFRRIEEVFAHNCRERGYPDAVWQEVWRQIESFSGYSFSKAHSASYAVESYQSLYLKAYYPLEFMVGVINNFGGFYSTEFYVHEARRWGAAIEAPDINRSGELTSISGTTIWLGWIHLQSLEKKTIASITRQQKEGPFRSFDDFCRRVPIGLEQLLLLIRIGAFRSFGQSKKSLLWEAHWRWNDRPSAIEPLFGMEDDLPVLPVFSHDPLEDAYDELELLGFPLCPPFSLIGELSEFRYPLVLATDLDKFIGKPVTLLGYLVHVKSTTTRNGDRMGFGYWLDYSGEFFDTVHFPDVAKAYPLTGSGVFQMEGIVSEEFGHCQVTVSSAVKVPYRKDPRQMTSIPARQAGTVSLEN</sequence>
<dbReference type="Pfam" id="PF17657">
    <property type="entry name" value="DNA_pol3_finger"/>
    <property type="match status" value="1"/>
</dbReference>
<dbReference type="InterPro" id="IPR003141">
    <property type="entry name" value="Pol/His_phosphatase_N"/>
</dbReference>
<dbReference type="InterPro" id="IPR029460">
    <property type="entry name" value="DNAPol_HHH"/>
</dbReference>
<dbReference type="GO" id="GO:0008408">
    <property type="term" value="F:3'-5' exonuclease activity"/>
    <property type="evidence" value="ECO:0007669"/>
    <property type="project" value="InterPro"/>
</dbReference>
<gene>
    <name evidence="8" type="ORF">SAMN04488090_1096</name>
</gene>
<dbReference type="InterPro" id="IPR004013">
    <property type="entry name" value="PHP_dom"/>
</dbReference>
<dbReference type="EMBL" id="FNGS01000002">
    <property type="protein sequence ID" value="SDL51634.1"/>
    <property type="molecule type" value="Genomic_DNA"/>
</dbReference>
<evidence type="ECO:0000256" key="3">
    <source>
        <dbReference type="ARBA" id="ARBA00022695"/>
    </source>
</evidence>
<dbReference type="Pfam" id="PF07733">
    <property type="entry name" value="DNA_pol3_alpha"/>
    <property type="match status" value="1"/>
</dbReference>
<evidence type="ECO:0000256" key="4">
    <source>
        <dbReference type="ARBA" id="ARBA00022705"/>
    </source>
</evidence>
<comment type="catalytic activity">
    <reaction evidence="6">
        <text>DNA(n) + a 2'-deoxyribonucleoside 5'-triphosphate = DNA(n+1) + diphosphate</text>
        <dbReference type="Rhea" id="RHEA:22508"/>
        <dbReference type="Rhea" id="RHEA-COMP:17339"/>
        <dbReference type="Rhea" id="RHEA-COMP:17340"/>
        <dbReference type="ChEBI" id="CHEBI:33019"/>
        <dbReference type="ChEBI" id="CHEBI:61560"/>
        <dbReference type="ChEBI" id="CHEBI:173112"/>
        <dbReference type="EC" id="2.7.7.7"/>
    </reaction>
</comment>
<dbReference type="Proteomes" id="UP000198901">
    <property type="component" value="Unassembled WGS sequence"/>
</dbReference>
<dbReference type="GO" id="GO:0003887">
    <property type="term" value="F:DNA-directed DNA polymerase activity"/>
    <property type="evidence" value="ECO:0007669"/>
    <property type="project" value="UniProtKB-KW"/>
</dbReference>
<evidence type="ECO:0000313" key="8">
    <source>
        <dbReference type="EMBL" id="SDL51634.1"/>
    </source>
</evidence>
<protein>
    <recommendedName>
        <fullName evidence="1">DNA-directed DNA polymerase</fullName>
        <ecNumber evidence="1">2.7.7.7</ecNumber>
    </recommendedName>
</protein>
<dbReference type="PANTHER" id="PTHR32294">
    <property type="entry name" value="DNA POLYMERASE III SUBUNIT ALPHA"/>
    <property type="match status" value="1"/>
</dbReference>
<evidence type="ECO:0000256" key="6">
    <source>
        <dbReference type="ARBA" id="ARBA00049244"/>
    </source>
</evidence>
<evidence type="ECO:0000256" key="5">
    <source>
        <dbReference type="ARBA" id="ARBA00022932"/>
    </source>
</evidence>
<keyword evidence="4" id="KW-0235">DNA replication</keyword>
<dbReference type="SUPFAM" id="SSF89550">
    <property type="entry name" value="PHP domain-like"/>
    <property type="match status" value="1"/>
</dbReference>
<evidence type="ECO:0000313" key="9">
    <source>
        <dbReference type="Proteomes" id="UP000198901"/>
    </source>
</evidence>
<dbReference type="InterPro" id="IPR016195">
    <property type="entry name" value="Pol/histidinol_Pase-like"/>
</dbReference>
<dbReference type="NCBIfam" id="TIGR00594">
    <property type="entry name" value="polc"/>
    <property type="match status" value="1"/>
</dbReference>
<dbReference type="InterPro" id="IPR011708">
    <property type="entry name" value="DNA_pol3_alpha_NTPase_dom"/>
</dbReference>
<evidence type="ECO:0000256" key="2">
    <source>
        <dbReference type="ARBA" id="ARBA00022679"/>
    </source>
</evidence>
<dbReference type="OrthoDB" id="9803237at2"/>
<dbReference type="AlphaFoldDB" id="A0A1G9KPZ6"/>
<evidence type="ECO:0000259" key="7">
    <source>
        <dbReference type="SMART" id="SM00481"/>
    </source>
</evidence>
<dbReference type="Gene3D" id="1.10.150.870">
    <property type="match status" value="1"/>
</dbReference>
<name>A0A1G9KPZ6_9BACT</name>
<organism evidence="8 9">
    <name type="scientific">Siphonobacter aquaeclarae</name>
    <dbReference type="NCBI Taxonomy" id="563176"/>
    <lineage>
        <taxon>Bacteria</taxon>
        <taxon>Pseudomonadati</taxon>
        <taxon>Bacteroidota</taxon>
        <taxon>Cytophagia</taxon>
        <taxon>Cytophagales</taxon>
        <taxon>Cytophagaceae</taxon>
        <taxon>Siphonobacter</taxon>
    </lineage>
</organism>
<feature type="domain" description="Polymerase/histidinol phosphatase N-terminal" evidence="7">
    <location>
        <begin position="2"/>
        <end position="71"/>
    </location>
</feature>
<keyword evidence="9" id="KW-1185">Reference proteome</keyword>
<proteinExistence type="predicted"/>
<dbReference type="SMART" id="SM00481">
    <property type="entry name" value="POLIIIAc"/>
    <property type="match status" value="1"/>
</dbReference>
<dbReference type="Pfam" id="PF02811">
    <property type="entry name" value="PHP"/>
    <property type="match status" value="1"/>
</dbReference>
<keyword evidence="3" id="KW-0548">Nucleotidyltransferase</keyword>
<reference evidence="8 9" key="1">
    <citation type="submission" date="2016-10" db="EMBL/GenBank/DDBJ databases">
        <authorList>
            <person name="de Groot N.N."/>
        </authorList>
    </citation>
    <scope>NUCLEOTIDE SEQUENCE [LARGE SCALE GENOMIC DNA]</scope>
    <source>
        <strain evidence="8 9">DSM 21668</strain>
    </source>
</reference>